<protein>
    <recommendedName>
        <fullName evidence="2">histidine kinase</fullName>
        <ecNumber evidence="2">2.7.13.3</ecNumber>
    </recommendedName>
</protein>
<feature type="domain" description="Signal transduction histidine kinase subgroup 3 dimerisation and phosphoacceptor" evidence="11">
    <location>
        <begin position="174"/>
        <end position="238"/>
    </location>
</feature>
<dbReference type="Pfam" id="PF02518">
    <property type="entry name" value="HATPase_c"/>
    <property type="match status" value="1"/>
</dbReference>
<dbReference type="RefSeq" id="WP_345403768.1">
    <property type="nucleotide sequence ID" value="NZ_JBHSXX010000001.1"/>
</dbReference>
<proteinExistence type="predicted"/>
<name>A0ABW2BS26_9PSEU</name>
<evidence type="ECO:0000259" key="12">
    <source>
        <dbReference type="Pfam" id="PF23539"/>
    </source>
</evidence>
<dbReference type="PANTHER" id="PTHR24421:SF10">
    <property type="entry name" value="NITRATE_NITRITE SENSOR PROTEIN NARQ"/>
    <property type="match status" value="1"/>
</dbReference>
<dbReference type="Proteomes" id="UP001596337">
    <property type="component" value="Unassembled WGS sequence"/>
</dbReference>
<dbReference type="PANTHER" id="PTHR24421">
    <property type="entry name" value="NITRATE/NITRITE SENSOR PROTEIN NARX-RELATED"/>
    <property type="match status" value="1"/>
</dbReference>
<feature type="transmembrane region" description="Helical" evidence="9">
    <location>
        <begin position="33"/>
        <end position="49"/>
    </location>
</feature>
<feature type="domain" description="DUF7134" evidence="12">
    <location>
        <begin position="4"/>
        <end position="146"/>
    </location>
</feature>
<feature type="transmembrane region" description="Helical" evidence="9">
    <location>
        <begin position="121"/>
        <end position="139"/>
    </location>
</feature>
<evidence type="ECO:0000313" key="14">
    <source>
        <dbReference type="Proteomes" id="UP001596337"/>
    </source>
</evidence>
<dbReference type="InterPro" id="IPR011712">
    <property type="entry name" value="Sig_transdc_His_kin_sub3_dim/P"/>
</dbReference>
<accession>A0ABW2BS26</accession>
<keyword evidence="6 13" id="KW-0418">Kinase</keyword>
<dbReference type="InterPro" id="IPR055558">
    <property type="entry name" value="DUF7134"/>
</dbReference>
<keyword evidence="7" id="KW-0067">ATP-binding</keyword>
<dbReference type="InterPro" id="IPR050482">
    <property type="entry name" value="Sensor_HK_TwoCompSys"/>
</dbReference>
<dbReference type="Pfam" id="PF23539">
    <property type="entry name" value="DUF7134"/>
    <property type="match status" value="1"/>
</dbReference>
<keyword evidence="4" id="KW-0808">Transferase</keyword>
<keyword evidence="3" id="KW-0597">Phosphoprotein</keyword>
<comment type="catalytic activity">
    <reaction evidence="1">
        <text>ATP + protein L-histidine = ADP + protein N-phospho-L-histidine.</text>
        <dbReference type="EC" id="2.7.13.3"/>
    </reaction>
</comment>
<evidence type="ECO:0000259" key="10">
    <source>
        <dbReference type="Pfam" id="PF02518"/>
    </source>
</evidence>
<evidence type="ECO:0000256" key="1">
    <source>
        <dbReference type="ARBA" id="ARBA00000085"/>
    </source>
</evidence>
<evidence type="ECO:0000313" key="13">
    <source>
        <dbReference type="EMBL" id="MFC6865806.1"/>
    </source>
</evidence>
<evidence type="ECO:0000259" key="11">
    <source>
        <dbReference type="Pfam" id="PF07730"/>
    </source>
</evidence>
<feature type="domain" description="Histidine kinase/HSP90-like ATPase" evidence="10">
    <location>
        <begin position="285"/>
        <end position="382"/>
    </location>
</feature>
<keyword evidence="5" id="KW-0547">Nucleotide-binding</keyword>
<keyword evidence="14" id="KW-1185">Reference proteome</keyword>
<dbReference type="GO" id="GO:0016301">
    <property type="term" value="F:kinase activity"/>
    <property type="evidence" value="ECO:0007669"/>
    <property type="project" value="UniProtKB-KW"/>
</dbReference>
<evidence type="ECO:0000256" key="7">
    <source>
        <dbReference type="ARBA" id="ARBA00022840"/>
    </source>
</evidence>
<feature type="transmembrane region" description="Helical" evidence="9">
    <location>
        <begin position="56"/>
        <end position="86"/>
    </location>
</feature>
<dbReference type="EMBL" id="JBHSXX010000001">
    <property type="protein sequence ID" value="MFC6865806.1"/>
    <property type="molecule type" value="Genomic_DNA"/>
</dbReference>
<dbReference type="Gene3D" id="1.20.5.1930">
    <property type="match status" value="1"/>
</dbReference>
<keyword evidence="8" id="KW-0902">Two-component regulatory system</keyword>
<keyword evidence="9" id="KW-0472">Membrane</keyword>
<keyword evidence="9" id="KW-1133">Transmembrane helix</keyword>
<dbReference type="SUPFAM" id="SSF55874">
    <property type="entry name" value="ATPase domain of HSP90 chaperone/DNA topoisomerase II/histidine kinase"/>
    <property type="match status" value="1"/>
</dbReference>
<reference evidence="14" key="1">
    <citation type="journal article" date="2019" name="Int. J. Syst. Evol. Microbiol.">
        <title>The Global Catalogue of Microorganisms (GCM) 10K type strain sequencing project: providing services to taxonomists for standard genome sequencing and annotation.</title>
        <authorList>
            <consortium name="The Broad Institute Genomics Platform"/>
            <consortium name="The Broad Institute Genome Sequencing Center for Infectious Disease"/>
            <person name="Wu L."/>
            <person name="Ma J."/>
        </authorList>
    </citation>
    <scope>NUCLEOTIDE SEQUENCE [LARGE SCALE GENOMIC DNA]</scope>
    <source>
        <strain evidence="14">KCTC 32255</strain>
    </source>
</reference>
<dbReference type="Pfam" id="PF07730">
    <property type="entry name" value="HisKA_3"/>
    <property type="match status" value="1"/>
</dbReference>
<evidence type="ECO:0000256" key="2">
    <source>
        <dbReference type="ARBA" id="ARBA00012438"/>
    </source>
</evidence>
<evidence type="ECO:0000256" key="9">
    <source>
        <dbReference type="SAM" id="Phobius"/>
    </source>
</evidence>
<dbReference type="EC" id="2.7.13.3" evidence="2"/>
<dbReference type="InterPro" id="IPR003594">
    <property type="entry name" value="HATPase_dom"/>
</dbReference>
<organism evidence="13 14">
    <name type="scientific">Haloechinothrix salitolerans</name>
    <dbReference type="NCBI Taxonomy" id="926830"/>
    <lineage>
        <taxon>Bacteria</taxon>
        <taxon>Bacillati</taxon>
        <taxon>Actinomycetota</taxon>
        <taxon>Actinomycetes</taxon>
        <taxon>Pseudonocardiales</taxon>
        <taxon>Pseudonocardiaceae</taxon>
        <taxon>Haloechinothrix</taxon>
    </lineage>
</organism>
<evidence type="ECO:0000256" key="3">
    <source>
        <dbReference type="ARBA" id="ARBA00022553"/>
    </source>
</evidence>
<comment type="caution">
    <text evidence="13">The sequence shown here is derived from an EMBL/GenBank/DDBJ whole genome shotgun (WGS) entry which is preliminary data.</text>
</comment>
<evidence type="ECO:0000256" key="5">
    <source>
        <dbReference type="ARBA" id="ARBA00022741"/>
    </source>
</evidence>
<dbReference type="InterPro" id="IPR036890">
    <property type="entry name" value="HATPase_C_sf"/>
</dbReference>
<dbReference type="Gene3D" id="3.30.565.10">
    <property type="entry name" value="Histidine kinase-like ATPase, C-terminal domain"/>
    <property type="match status" value="1"/>
</dbReference>
<evidence type="ECO:0000256" key="6">
    <source>
        <dbReference type="ARBA" id="ARBA00022777"/>
    </source>
</evidence>
<dbReference type="CDD" id="cd16917">
    <property type="entry name" value="HATPase_UhpB-NarQ-NarX-like"/>
    <property type="match status" value="1"/>
</dbReference>
<evidence type="ECO:0000256" key="8">
    <source>
        <dbReference type="ARBA" id="ARBA00023012"/>
    </source>
</evidence>
<evidence type="ECO:0000256" key="4">
    <source>
        <dbReference type="ARBA" id="ARBA00022679"/>
    </source>
</evidence>
<gene>
    <name evidence="13" type="ORF">ACFQGD_01460</name>
</gene>
<sequence length="389" mass="41165">MVGDSAMAVLIAAFDLLLLGVEGEQRAGPSAPAAVLAVITLAAVAPLVIRRKHPIWFAYLVLIIGTVHAAFELGMAAIATACIAVYTLIVYVNRRQTATYFGVQVVVSTVQILIQVERAEWLIALGFTCGALGFCWVLGEFVGARRAYQAELEARLHLLETERDHASQIAVAEERSRIARELHDVVAHAVSVIVVQADGAMYAIERDPATARDALRTIAETGRGALDELRGLLDVLRGSGDVAEQPLAPQPGIAALPDLAERMRAAGMPVRLHLDGDFADVSTGVELGVFRIVQEALTNTLKHAGRTASATVTVRHRADSVEVDVVDDGAGKARPVLAPALTDVSGGNGLIGMRERASVFGGKLSVGPEPGGGWRVHAVIPHQGRHAVP</sequence>
<keyword evidence="9" id="KW-0812">Transmembrane</keyword>